<gene>
    <name evidence="1" type="ORF">LCGC14_0396800</name>
</gene>
<proteinExistence type="predicted"/>
<reference evidence="1" key="1">
    <citation type="journal article" date="2015" name="Nature">
        <title>Complex archaea that bridge the gap between prokaryotes and eukaryotes.</title>
        <authorList>
            <person name="Spang A."/>
            <person name="Saw J.H."/>
            <person name="Jorgensen S.L."/>
            <person name="Zaremba-Niedzwiedzka K."/>
            <person name="Martijn J."/>
            <person name="Lind A.E."/>
            <person name="van Eijk R."/>
            <person name="Schleper C."/>
            <person name="Guy L."/>
            <person name="Ettema T.J."/>
        </authorList>
    </citation>
    <scope>NUCLEOTIDE SEQUENCE</scope>
</reference>
<accession>A0A0F9W781</accession>
<dbReference type="AlphaFoldDB" id="A0A0F9W781"/>
<evidence type="ECO:0000313" key="1">
    <source>
        <dbReference type="EMBL" id="KKN73878.1"/>
    </source>
</evidence>
<protein>
    <recommendedName>
        <fullName evidence="2">DUF115 domain-containing protein</fullName>
    </recommendedName>
</protein>
<name>A0A0F9W781_9ZZZZ</name>
<organism evidence="1">
    <name type="scientific">marine sediment metagenome</name>
    <dbReference type="NCBI Taxonomy" id="412755"/>
    <lineage>
        <taxon>unclassified sequences</taxon>
        <taxon>metagenomes</taxon>
        <taxon>ecological metagenomes</taxon>
    </lineage>
</organism>
<evidence type="ECO:0008006" key="2">
    <source>
        <dbReference type="Google" id="ProtNLM"/>
    </source>
</evidence>
<dbReference type="EMBL" id="LAZR01000336">
    <property type="protein sequence ID" value="KKN73878.1"/>
    <property type="molecule type" value="Genomic_DNA"/>
</dbReference>
<comment type="caution">
    <text evidence="1">The sequence shown here is derived from an EMBL/GenBank/DDBJ whole genome shotgun (WGS) entry which is preliminary data.</text>
</comment>
<sequence length="194" mass="22532">MKEVILLGMGATLIKCPYDTEVWGVNKVYRMARKLDKLFITDRRYYPDGTPSWDFDELNSLNIPIVSLHRYPEIKKLVRYPYSKVIERFGGMGYEFFTNSICYMIAYALYKGYEKIRMYGVDMSDQKEYILERGGVEYWVGRAEGMGVVMENTKGSTVCKPPMGVPYGFKLHIDYKEIDPDNLLGRKRCKSGCQ</sequence>